<accession>A0A242K551</accession>
<dbReference type="EMBL" id="NGMM01000004">
    <property type="protein sequence ID" value="OTP14657.1"/>
    <property type="molecule type" value="Genomic_DNA"/>
</dbReference>
<comment type="caution">
    <text evidence="1">The sequence shown here is derived from an EMBL/GenBank/DDBJ whole genome shotgun (WGS) entry which is preliminary data.</text>
</comment>
<reference evidence="1" key="1">
    <citation type="submission" date="2017-05" db="EMBL/GenBank/DDBJ databases">
        <title>The Genome Sequence of Enterococcus sp. 9E7_DIV0242.</title>
        <authorList>
            <consortium name="The Broad Institute Genomics Platform"/>
            <consortium name="The Broad Institute Genomic Center for Infectious Diseases"/>
            <person name="Earl A."/>
            <person name="Manson A."/>
            <person name="Schwartman J."/>
            <person name="Gilmore M."/>
            <person name="Abouelleil A."/>
            <person name="Cao P."/>
            <person name="Chapman S."/>
            <person name="Cusick C."/>
            <person name="Shea T."/>
            <person name="Young S."/>
            <person name="Neafsey D."/>
            <person name="Nusbaum C."/>
            <person name="Birren B."/>
        </authorList>
    </citation>
    <scope>NUCLEOTIDE SEQUENCE [LARGE SCALE GENOMIC DNA]</scope>
    <source>
        <strain evidence="1">9E7_DIV0242</strain>
    </source>
</reference>
<dbReference type="OrthoDB" id="2195252at2"/>
<sequence>MFAKNPDGSLAQLNSIYYSVNIDYYTAANGWTSNSKVLKYHPDDTVIELAKNETIYFEVYARSRVSNDTFWINNGKLNYEHGVYMGTPFEFVMTKE</sequence>
<dbReference type="AlphaFoldDB" id="A0A242K551"/>
<proteinExistence type="predicted"/>
<protein>
    <submittedName>
        <fullName evidence="1">Uncharacterized protein</fullName>
    </submittedName>
</protein>
<gene>
    <name evidence="1" type="ORF">A5888_002758</name>
    <name evidence="2" type="ORF">A5888_002759</name>
</gene>
<name>A0A242K551_9ENTE</name>
<dbReference type="EMBL" id="NGMM01000004">
    <property type="protein sequence ID" value="OTP14658.1"/>
    <property type="molecule type" value="Genomic_DNA"/>
</dbReference>
<organism evidence="1">
    <name type="scientific">Candidatus Enterococcus clewellii</name>
    <dbReference type="NCBI Taxonomy" id="1834193"/>
    <lineage>
        <taxon>Bacteria</taxon>
        <taxon>Bacillati</taxon>
        <taxon>Bacillota</taxon>
        <taxon>Bacilli</taxon>
        <taxon>Lactobacillales</taxon>
        <taxon>Enterococcaceae</taxon>
        <taxon>Enterococcus</taxon>
    </lineage>
</organism>
<evidence type="ECO:0000313" key="1">
    <source>
        <dbReference type="EMBL" id="OTP14657.1"/>
    </source>
</evidence>
<evidence type="ECO:0000313" key="2">
    <source>
        <dbReference type="EMBL" id="OTP14658.1"/>
    </source>
</evidence>